<name>A0AAD8ZXV7_9TELE</name>
<dbReference type="AlphaFoldDB" id="A0AAD8ZXV7"/>
<reference evidence="2" key="1">
    <citation type="submission" date="2023-03" db="EMBL/GenBank/DDBJ databases">
        <title>Electrophorus voltai genome.</title>
        <authorList>
            <person name="Bian C."/>
        </authorList>
    </citation>
    <scope>NUCLEOTIDE SEQUENCE</scope>
    <source>
        <strain evidence="2">CB-2022</strain>
        <tissue evidence="2">Muscle</tissue>
    </source>
</reference>
<proteinExistence type="predicted"/>
<feature type="non-terminal residue" evidence="2">
    <location>
        <position position="1"/>
    </location>
</feature>
<organism evidence="2 3">
    <name type="scientific">Electrophorus voltai</name>
    <dbReference type="NCBI Taxonomy" id="2609070"/>
    <lineage>
        <taxon>Eukaryota</taxon>
        <taxon>Metazoa</taxon>
        <taxon>Chordata</taxon>
        <taxon>Craniata</taxon>
        <taxon>Vertebrata</taxon>
        <taxon>Euteleostomi</taxon>
        <taxon>Actinopterygii</taxon>
        <taxon>Neopterygii</taxon>
        <taxon>Teleostei</taxon>
        <taxon>Ostariophysi</taxon>
        <taxon>Gymnotiformes</taxon>
        <taxon>Gymnotoidei</taxon>
        <taxon>Gymnotidae</taxon>
        <taxon>Electrophorus</taxon>
    </lineage>
</organism>
<accession>A0AAD8ZXV7</accession>
<evidence type="ECO:0000256" key="1">
    <source>
        <dbReference type="SAM" id="MobiDB-lite"/>
    </source>
</evidence>
<gene>
    <name evidence="2" type="ORF">P4O66_005461</name>
</gene>
<evidence type="ECO:0000313" key="3">
    <source>
        <dbReference type="Proteomes" id="UP001239994"/>
    </source>
</evidence>
<sequence>MPGKGKKKKGKKGSKHPPTALARKPYRFLGTLPTPTVGESGPVHNRGGTHWTIWGGLDSTESYRDQPDYENRHSELDSAESCEPYMDYYEGYAEYGEREEYSDISLRSDLGSDYAEDPSMEVEEVLYGDSPTDIDAPSVSGTYEAAQGS</sequence>
<keyword evidence="3" id="KW-1185">Reference proteome</keyword>
<feature type="region of interest" description="Disordered" evidence="1">
    <location>
        <begin position="128"/>
        <end position="149"/>
    </location>
</feature>
<dbReference type="EMBL" id="JAROKS010000001">
    <property type="protein sequence ID" value="KAK1806980.1"/>
    <property type="molecule type" value="Genomic_DNA"/>
</dbReference>
<protein>
    <submittedName>
        <fullName evidence="2">Uncharacterized protein</fullName>
    </submittedName>
</protein>
<feature type="region of interest" description="Disordered" evidence="1">
    <location>
        <begin position="1"/>
        <end position="48"/>
    </location>
</feature>
<comment type="caution">
    <text evidence="2">The sequence shown here is derived from an EMBL/GenBank/DDBJ whole genome shotgun (WGS) entry which is preliminary data.</text>
</comment>
<feature type="compositionally biased region" description="Basic residues" evidence="1">
    <location>
        <begin position="1"/>
        <end position="15"/>
    </location>
</feature>
<evidence type="ECO:0000313" key="2">
    <source>
        <dbReference type="EMBL" id="KAK1806980.1"/>
    </source>
</evidence>
<dbReference type="Proteomes" id="UP001239994">
    <property type="component" value="Unassembled WGS sequence"/>
</dbReference>